<reference evidence="2 3" key="1">
    <citation type="submission" date="2024-07" db="EMBL/GenBank/DDBJ databases">
        <title>Chromosome-level genome assembly of the water stick insect Ranatra chinensis (Heteroptera: Nepidae).</title>
        <authorList>
            <person name="Liu X."/>
        </authorList>
    </citation>
    <scope>NUCLEOTIDE SEQUENCE [LARGE SCALE GENOMIC DNA]</scope>
    <source>
        <strain evidence="2">Cailab_2021Rc</strain>
        <tissue evidence="2">Muscle</tissue>
    </source>
</reference>
<keyword evidence="3" id="KW-1185">Reference proteome</keyword>
<proteinExistence type="predicted"/>
<evidence type="ECO:0000256" key="1">
    <source>
        <dbReference type="SAM" id="MobiDB-lite"/>
    </source>
</evidence>
<feature type="compositionally biased region" description="Low complexity" evidence="1">
    <location>
        <begin position="320"/>
        <end position="331"/>
    </location>
</feature>
<accession>A0ABD0YN35</accession>
<sequence>MASKRRNMFHKNKKQETTEISTWASKILGMGMESVAQLGEYILNNNLLPAKEQPPFHNGDSGSCMSSTKSMKLSESPVVNTCGRSTSSLGFKRKLEGEAISSASPVGSQKGNRVKKCSRKGKSGVDIQNSTPATPTFDTSRMHKLPIPRLPKLTVGQDPPRTTTPKRQKPLQPKPTPTEFLENGNSTEQEEELAKYFEGTGGGPKSQLRMLLERNSSGQKKVSFGTLGGAQPSPNTRKKFSFVPISPITPSGGGSLLERMLAQGRSQSVPPPMPPYPTPVEQLEDLQGTTILDPASLSQLFSLIGAELESTPTEEEERSTSATTTTCSSYCSSRGDPVVSAGVSPPPPPLPLLEDSVATGMPDLTLPLVDTFYDFAGEVTHIASCEVPPPDV</sequence>
<feature type="region of interest" description="Disordered" evidence="1">
    <location>
        <begin position="101"/>
        <end position="207"/>
    </location>
</feature>
<evidence type="ECO:0000313" key="2">
    <source>
        <dbReference type="EMBL" id="KAL1132680.1"/>
    </source>
</evidence>
<feature type="region of interest" description="Disordered" evidence="1">
    <location>
        <begin position="309"/>
        <end position="331"/>
    </location>
</feature>
<evidence type="ECO:0000313" key="3">
    <source>
        <dbReference type="Proteomes" id="UP001558652"/>
    </source>
</evidence>
<comment type="caution">
    <text evidence="2">The sequence shown here is derived from an EMBL/GenBank/DDBJ whole genome shotgun (WGS) entry which is preliminary data.</text>
</comment>
<feature type="compositionally biased region" description="Polar residues" evidence="1">
    <location>
        <begin position="101"/>
        <end position="111"/>
    </location>
</feature>
<dbReference type="Proteomes" id="UP001558652">
    <property type="component" value="Unassembled WGS sequence"/>
</dbReference>
<protein>
    <submittedName>
        <fullName evidence="2">Uncharacterized protein</fullName>
    </submittedName>
</protein>
<name>A0ABD0YN35_9HEMI</name>
<organism evidence="2 3">
    <name type="scientific">Ranatra chinensis</name>
    <dbReference type="NCBI Taxonomy" id="642074"/>
    <lineage>
        <taxon>Eukaryota</taxon>
        <taxon>Metazoa</taxon>
        <taxon>Ecdysozoa</taxon>
        <taxon>Arthropoda</taxon>
        <taxon>Hexapoda</taxon>
        <taxon>Insecta</taxon>
        <taxon>Pterygota</taxon>
        <taxon>Neoptera</taxon>
        <taxon>Paraneoptera</taxon>
        <taxon>Hemiptera</taxon>
        <taxon>Heteroptera</taxon>
        <taxon>Panheteroptera</taxon>
        <taxon>Nepomorpha</taxon>
        <taxon>Nepidae</taxon>
        <taxon>Ranatrinae</taxon>
        <taxon>Ranatra</taxon>
    </lineage>
</organism>
<dbReference type="AlphaFoldDB" id="A0ABD0YN35"/>
<dbReference type="EMBL" id="JBFDAA010000005">
    <property type="protein sequence ID" value="KAL1132680.1"/>
    <property type="molecule type" value="Genomic_DNA"/>
</dbReference>
<gene>
    <name evidence="2" type="ORF">AAG570_010632</name>
</gene>
<feature type="compositionally biased region" description="Polar residues" evidence="1">
    <location>
        <begin position="126"/>
        <end position="139"/>
    </location>
</feature>
<feature type="compositionally biased region" description="Basic residues" evidence="1">
    <location>
        <begin position="112"/>
        <end position="122"/>
    </location>
</feature>